<comment type="caution">
    <text evidence="1">The sequence shown here is derived from an EMBL/GenBank/DDBJ whole genome shotgun (WGS) entry which is preliminary data.</text>
</comment>
<sequence length="94" mass="10582">MEPHEQQLLSELMNKRLYVNQGSYRKNHQVAEDVTQVDILSQDMNFLTISPVGDRLSGTVISMSTLNIKNARGSITISGEDSLKNEVMVEFQLV</sequence>
<evidence type="ECO:0000313" key="1">
    <source>
        <dbReference type="EMBL" id="KKR06243.1"/>
    </source>
</evidence>
<dbReference type="Proteomes" id="UP000034799">
    <property type="component" value="Unassembled WGS sequence"/>
</dbReference>
<dbReference type="EMBL" id="LBWK01000001">
    <property type="protein sequence ID" value="KKR06243.1"/>
    <property type="molecule type" value="Genomic_DNA"/>
</dbReference>
<accession>A0A0G0MSX4</accession>
<dbReference type="AlphaFoldDB" id="A0A0G0MSX4"/>
<gene>
    <name evidence="1" type="ORF">UT34_C0001G0283</name>
</gene>
<evidence type="ECO:0000313" key="2">
    <source>
        <dbReference type="Proteomes" id="UP000034799"/>
    </source>
</evidence>
<proteinExistence type="predicted"/>
<reference evidence="1 2" key="1">
    <citation type="journal article" date="2015" name="Nature">
        <title>rRNA introns, odd ribosomes, and small enigmatic genomes across a large radiation of phyla.</title>
        <authorList>
            <person name="Brown C.T."/>
            <person name="Hug L.A."/>
            <person name="Thomas B.C."/>
            <person name="Sharon I."/>
            <person name="Castelle C.J."/>
            <person name="Singh A."/>
            <person name="Wilkins M.J."/>
            <person name="Williams K.H."/>
            <person name="Banfield J.F."/>
        </authorList>
    </citation>
    <scope>NUCLEOTIDE SEQUENCE [LARGE SCALE GENOMIC DNA]</scope>
</reference>
<name>A0A0G0MSX4_9BACT</name>
<organism evidence="1 2">
    <name type="scientific">candidate division WS6 bacterium GW2011_GWF2_39_15</name>
    <dbReference type="NCBI Taxonomy" id="1619100"/>
    <lineage>
        <taxon>Bacteria</taxon>
        <taxon>Candidatus Dojkabacteria</taxon>
    </lineage>
</organism>
<protein>
    <submittedName>
        <fullName evidence="1">Uncharacterized protein</fullName>
    </submittedName>
</protein>